<sequence length="36" mass="4477">METIEQTLDLCRWLYNSMLEQRKQRCFIPLNYKSKP</sequence>
<comment type="caution">
    <text evidence="2">The sequence shown here is derived from an EMBL/GenBank/DDBJ whole genome shotgun (WGS) entry which is preliminary data.</text>
</comment>
<dbReference type="InterPro" id="IPR021027">
    <property type="entry name" value="Transposase_put_HTH"/>
</dbReference>
<accession>A0A7W1XS03</accession>
<reference evidence="2 3" key="1">
    <citation type="submission" date="2020-07" db="EMBL/GenBank/DDBJ databases">
        <title>Thermoactinomyces phylogeny.</title>
        <authorList>
            <person name="Dunlap C."/>
        </authorList>
    </citation>
    <scope>NUCLEOTIDE SEQUENCE [LARGE SCALE GENOMIC DNA]</scope>
    <source>
        <strain evidence="2 3">AMNI-1</strain>
    </source>
</reference>
<protein>
    <submittedName>
        <fullName evidence="2">Helix-turn-helix domain-containing protein</fullName>
    </submittedName>
</protein>
<name>A0A7W1XS03_9BACL</name>
<proteinExistence type="predicted"/>
<evidence type="ECO:0000313" key="2">
    <source>
        <dbReference type="EMBL" id="MBA4602208.1"/>
    </source>
</evidence>
<keyword evidence="3" id="KW-1185">Reference proteome</keyword>
<dbReference type="Pfam" id="PF12323">
    <property type="entry name" value="HTH_OrfB_IS605"/>
    <property type="match status" value="1"/>
</dbReference>
<dbReference type="EMBL" id="JACEOL010000025">
    <property type="protein sequence ID" value="MBA4602208.1"/>
    <property type="molecule type" value="Genomic_DNA"/>
</dbReference>
<evidence type="ECO:0000313" key="3">
    <source>
        <dbReference type="Proteomes" id="UP000538292"/>
    </source>
</evidence>
<dbReference type="AlphaFoldDB" id="A0A7W1XS03"/>
<evidence type="ECO:0000259" key="1">
    <source>
        <dbReference type="Pfam" id="PF12323"/>
    </source>
</evidence>
<organism evidence="2 3">
    <name type="scientific">Thermoactinomyces mirandus</name>
    <dbReference type="NCBI Taxonomy" id="2756294"/>
    <lineage>
        <taxon>Bacteria</taxon>
        <taxon>Bacillati</taxon>
        <taxon>Bacillota</taxon>
        <taxon>Bacilli</taxon>
        <taxon>Bacillales</taxon>
        <taxon>Thermoactinomycetaceae</taxon>
        <taxon>Thermoactinomyces</taxon>
    </lineage>
</organism>
<dbReference type="Proteomes" id="UP000538292">
    <property type="component" value="Unassembled WGS sequence"/>
</dbReference>
<feature type="domain" description="Transposase putative helix-turn-helix" evidence="1">
    <location>
        <begin position="2"/>
        <end position="25"/>
    </location>
</feature>
<gene>
    <name evidence="2" type="ORF">H2C83_07735</name>
</gene>